<dbReference type="EMBL" id="JBAHYK010000015">
    <property type="protein sequence ID" value="KAL0581188.1"/>
    <property type="molecule type" value="Genomic_DNA"/>
</dbReference>
<dbReference type="SUPFAM" id="SSF56801">
    <property type="entry name" value="Acetyl-CoA synthetase-like"/>
    <property type="match status" value="1"/>
</dbReference>
<organism evidence="2 3">
    <name type="scientific">Marasmius crinis-equi</name>
    <dbReference type="NCBI Taxonomy" id="585013"/>
    <lineage>
        <taxon>Eukaryota</taxon>
        <taxon>Fungi</taxon>
        <taxon>Dikarya</taxon>
        <taxon>Basidiomycota</taxon>
        <taxon>Agaricomycotina</taxon>
        <taxon>Agaricomycetes</taxon>
        <taxon>Agaricomycetidae</taxon>
        <taxon>Agaricales</taxon>
        <taxon>Marasmiineae</taxon>
        <taxon>Marasmiaceae</taxon>
        <taxon>Marasmius</taxon>
    </lineage>
</organism>
<feature type="domain" description="AMP-dependent synthetase/ligase" evidence="1">
    <location>
        <begin position="102"/>
        <end position="246"/>
    </location>
</feature>
<dbReference type="PANTHER" id="PTHR24096">
    <property type="entry name" value="LONG-CHAIN-FATTY-ACID--COA LIGASE"/>
    <property type="match status" value="1"/>
</dbReference>
<evidence type="ECO:0000313" key="3">
    <source>
        <dbReference type="Proteomes" id="UP001465976"/>
    </source>
</evidence>
<dbReference type="Pfam" id="PF00501">
    <property type="entry name" value="AMP-binding"/>
    <property type="match status" value="1"/>
</dbReference>
<dbReference type="InterPro" id="IPR020845">
    <property type="entry name" value="AMP-binding_CS"/>
</dbReference>
<gene>
    <name evidence="2" type="ORF">V5O48_000878</name>
</gene>
<dbReference type="PANTHER" id="PTHR24096:SF422">
    <property type="entry name" value="BCDNA.GH02901"/>
    <property type="match status" value="1"/>
</dbReference>
<proteinExistence type="predicted"/>
<evidence type="ECO:0000259" key="1">
    <source>
        <dbReference type="Pfam" id="PF00501"/>
    </source>
</evidence>
<evidence type="ECO:0000313" key="2">
    <source>
        <dbReference type="EMBL" id="KAL0581188.1"/>
    </source>
</evidence>
<keyword evidence="3" id="KW-1185">Reference proteome</keyword>
<dbReference type="Proteomes" id="UP001465976">
    <property type="component" value="Unassembled WGS sequence"/>
</dbReference>
<dbReference type="Gene3D" id="3.40.50.980">
    <property type="match status" value="2"/>
</dbReference>
<sequence length="276" mass="30427">MADLICPTKNTPDRLPLPPIPDNVTLAQFILEGYHSFKPHRDDGRSPGLIEEKSGRMIGLEEVRGFFLRLEQQLTALLATLKDSCIGVRSTFRIRNRRGRRCPNHVEYPVLVWAVHYLGATVTLSNPNFTADELSYHIRLTQPTLIIAHFSALQTAQLCVARSANLGPTRVIALEPTLDGTPSIVDLIRSQKSKAGSMSFHGIRPREGLANKVAALCLSSGTTGLPKVVRITHRAFMANIIQMATHTRIGPGTPGLRPGDIALGRRFPFSTHKFLD</sequence>
<dbReference type="PROSITE" id="PS00455">
    <property type="entry name" value="AMP_BINDING"/>
    <property type="match status" value="1"/>
</dbReference>
<dbReference type="InterPro" id="IPR000873">
    <property type="entry name" value="AMP-dep_synth/lig_dom"/>
</dbReference>
<accession>A0ABR3G0E7</accession>
<comment type="caution">
    <text evidence="2">The sequence shown here is derived from an EMBL/GenBank/DDBJ whole genome shotgun (WGS) entry which is preliminary data.</text>
</comment>
<reference evidence="2 3" key="1">
    <citation type="submission" date="2024-02" db="EMBL/GenBank/DDBJ databases">
        <title>A draft genome for the cacao thread blight pathogen Marasmius crinis-equi.</title>
        <authorList>
            <person name="Cohen S.P."/>
            <person name="Baruah I.K."/>
            <person name="Amoako-Attah I."/>
            <person name="Bukari Y."/>
            <person name="Meinhardt L.W."/>
            <person name="Bailey B.A."/>
        </authorList>
    </citation>
    <scope>NUCLEOTIDE SEQUENCE [LARGE SCALE GENOMIC DNA]</scope>
    <source>
        <strain evidence="2 3">GH-76</strain>
    </source>
</reference>
<protein>
    <recommendedName>
        <fullName evidence="1">AMP-dependent synthetase/ligase domain-containing protein</fullName>
    </recommendedName>
</protein>
<name>A0ABR3G0E7_9AGAR</name>